<comment type="caution">
    <text evidence="2">The sequence shown here is derived from an EMBL/GenBank/DDBJ whole genome shotgun (WGS) entry which is preliminary data.</text>
</comment>
<keyword evidence="1" id="KW-0812">Transmembrane</keyword>
<name>A0A9D1M5X7_9BACT</name>
<proteinExistence type="predicted"/>
<dbReference type="Gene3D" id="1.25.40.10">
    <property type="entry name" value="Tetratricopeptide repeat domain"/>
    <property type="match status" value="2"/>
</dbReference>
<dbReference type="InterPro" id="IPR011990">
    <property type="entry name" value="TPR-like_helical_dom_sf"/>
</dbReference>
<evidence type="ECO:0000313" key="3">
    <source>
        <dbReference type="Proteomes" id="UP000824112"/>
    </source>
</evidence>
<keyword evidence="1" id="KW-1133">Transmembrane helix</keyword>
<protein>
    <submittedName>
        <fullName evidence="2">Tetratricopeptide repeat protein</fullName>
    </submittedName>
</protein>
<dbReference type="AlphaFoldDB" id="A0A9D1M5X7"/>
<dbReference type="SUPFAM" id="SSF48452">
    <property type="entry name" value="TPR-like"/>
    <property type="match status" value="1"/>
</dbReference>
<accession>A0A9D1M5X7</accession>
<dbReference type="Pfam" id="PF13181">
    <property type="entry name" value="TPR_8"/>
    <property type="match status" value="1"/>
</dbReference>
<reference evidence="2" key="1">
    <citation type="submission" date="2020-10" db="EMBL/GenBank/DDBJ databases">
        <authorList>
            <person name="Gilroy R."/>
        </authorList>
    </citation>
    <scope>NUCLEOTIDE SEQUENCE</scope>
    <source>
        <strain evidence="2">CHK158-818</strain>
    </source>
</reference>
<organism evidence="2 3">
    <name type="scientific">Candidatus Gallibacteroides avistercoris</name>
    <dbReference type="NCBI Taxonomy" id="2840833"/>
    <lineage>
        <taxon>Bacteria</taxon>
        <taxon>Pseudomonadati</taxon>
        <taxon>Bacteroidota</taxon>
        <taxon>Bacteroidia</taxon>
        <taxon>Bacteroidales</taxon>
        <taxon>Bacteroidaceae</taxon>
        <taxon>Bacteroidaceae incertae sedis</taxon>
        <taxon>Candidatus Gallibacteroides</taxon>
    </lineage>
</organism>
<reference evidence="2" key="2">
    <citation type="journal article" date="2021" name="PeerJ">
        <title>Extensive microbial diversity within the chicken gut microbiome revealed by metagenomics and culture.</title>
        <authorList>
            <person name="Gilroy R."/>
            <person name="Ravi A."/>
            <person name="Getino M."/>
            <person name="Pursley I."/>
            <person name="Horton D.L."/>
            <person name="Alikhan N.F."/>
            <person name="Baker D."/>
            <person name="Gharbi K."/>
            <person name="Hall N."/>
            <person name="Watson M."/>
            <person name="Adriaenssens E.M."/>
            <person name="Foster-Nyarko E."/>
            <person name="Jarju S."/>
            <person name="Secka A."/>
            <person name="Antonio M."/>
            <person name="Oren A."/>
            <person name="Chaudhuri R.R."/>
            <person name="La Ragione R."/>
            <person name="Hildebrand F."/>
            <person name="Pallen M.J."/>
        </authorList>
    </citation>
    <scope>NUCLEOTIDE SEQUENCE</scope>
    <source>
        <strain evidence="2">CHK158-818</strain>
    </source>
</reference>
<gene>
    <name evidence="2" type="ORF">IAB03_00160</name>
</gene>
<dbReference type="Pfam" id="PF13174">
    <property type="entry name" value="TPR_6"/>
    <property type="match status" value="1"/>
</dbReference>
<feature type="transmembrane region" description="Helical" evidence="1">
    <location>
        <begin position="32"/>
        <end position="53"/>
    </location>
</feature>
<dbReference type="Proteomes" id="UP000824112">
    <property type="component" value="Unassembled WGS sequence"/>
</dbReference>
<evidence type="ECO:0000313" key="2">
    <source>
        <dbReference type="EMBL" id="HIU54204.1"/>
    </source>
</evidence>
<dbReference type="EMBL" id="DVNA01000004">
    <property type="protein sequence ID" value="HIU54204.1"/>
    <property type="molecule type" value="Genomic_DNA"/>
</dbReference>
<keyword evidence="1" id="KW-0472">Membrane</keyword>
<dbReference type="SMART" id="SM00028">
    <property type="entry name" value="TPR"/>
    <property type="match status" value="3"/>
</dbReference>
<sequence length="227" mass="25443">MSKEPKTHDELDTVNEALTRSEQFIEKNQKNIITAVIAVILVVSAILSFRYFYILPKQERAQAEMFKGVFYFEKDSFQLALTGNGTDYVGFEAIADEHSSTPAGNLAQAYAGISHMRLGNYEQAIKYLKAFDADDDMVAPTLIGAIGDCYVNMDQVKEGISYFEKAAKKADNDLISPIYLKKAGIAYESLKEYDKAVKAYETIKNKYASSMEASDIEKYIERASVQK</sequence>
<dbReference type="InterPro" id="IPR019734">
    <property type="entry name" value="TPR_rpt"/>
</dbReference>
<evidence type="ECO:0000256" key="1">
    <source>
        <dbReference type="SAM" id="Phobius"/>
    </source>
</evidence>